<name>A0A846XED8_9NOCA</name>
<proteinExistence type="predicted"/>
<reference evidence="2 3" key="1">
    <citation type="submission" date="2020-04" db="EMBL/GenBank/DDBJ databases">
        <title>MicrobeNet Type strains.</title>
        <authorList>
            <person name="Nicholson A.C."/>
        </authorList>
    </citation>
    <scope>NUCLEOTIDE SEQUENCE [LARGE SCALE GENOMIC DNA]</scope>
    <source>
        <strain evidence="2 3">DSM 45078</strain>
    </source>
</reference>
<dbReference type="AlphaFoldDB" id="A0A846XED8"/>
<feature type="compositionally biased region" description="Basic and acidic residues" evidence="1">
    <location>
        <begin position="1"/>
        <end position="18"/>
    </location>
</feature>
<organism evidence="2 3">
    <name type="scientific">Nocardia speluncae</name>
    <dbReference type="NCBI Taxonomy" id="419477"/>
    <lineage>
        <taxon>Bacteria</taxon>
        <taxon>Bacillati</taxon>
        <taxon>Actinomycetota</taxon>
        <taxon>Actinomycetes</taxon>
        <taxon>Mycobacteriales</taxon>
        <taxon>Nocardiaceae</taxon>
        <taxon>Nocardia</taxon>
    </lineage>
</organism>
<evidence type="ECO:0000313" key="2">
    <source>
        <dbReference type="EMBL" id="NKY32973.1"/>
    </source>
</evidence>
<gene>
    <name evidence="2" type="ORF">HGA13_07785</name>
</gene>
<dbReference type="RefSeq" id="WP_157113009.1">
    <property type="nucleotide sequence ID" value="NZ_JAAXOO010000002.1"/>
</dbReference>
<accession>A0A846XED8</accession>
<dbReference type="EMBL" id="JAAXOO010000002">
    <property type="protein sequence ID" value="NKY32973.1"/>
    <property type="molecule type" value="Genomic_DNA"/>
</dbReference>
<protein>
    <submittedName>
        <fullName evidence="2">Uncharacterized protein</fullName>
    </submittedName>
</protein>
<evidence type="ECO:0000313" key="3">
    <source>
        <dbReference type="Proteomes" id="UP000565715"/>
    </source>
</evidence>
<comment type="caution">
    <text evidence="2">The sequence shown here is derived from an EMBL/GenBank/DDBJ whole genome shotgun (WGS) entry which is preliminary data.</text>
</comment>
<dbReference type="Proteomes" id="UP000565715">
    <property type="component" value="Unassembled WGS sequence"/>
</dbReference>
<keyword evidence="3" id="KW-1185">Reference proteome</keyword>
<feature type="region of interest" description="Disordered" evidence="1">
    <location>
        <begin position="1"/>
        <end position="21"/>
    </location>
</feature>
<evidence type="ECO:0000256" key="1">
    <source>
        <dbReference type="SAM" id="MobiDB-lite"/>
    </source>
</evidence>
<sequence>MLRTAEKTARETVTRPDELDVETVVTDPPPILVLIDRSKLDGDHTTTRHSIPL</sequence>